<comment type="caution">
    <text evidence="7">The sequence shown here is derived from an EMBL/GenBank/DDBJ whole genome shotgun (WGS) entry which is preliminary data.</text>
</comment>
<evidence type="ECO:0000259" key="6">
    <source>
        <dbReference type="Pfam" id="PF25917"/>
    </source>
</evidence>
<dbReference type="eggNOG" id="COG1566">
    <property type="taxonomic scope" value="Bacteria"/>
</dbReference>
<dbReference type="PANTHER" id="PTHR32347:SF23">
    <property type="entry name" value="BLL5650 PROTEIN"/>
    <property type="match status" value="1"/>
</dbReference>
<feature type="domain" description="Multidrug resistance protein MdtA-like barrel-sandwich hybrid" evidence="6">
    <location>
        <begin position="48"/>
        <end position="216"/>
    </location>
</feature>
<dbReference type="NCBIfam" id="TIGR01730">
    <property type="entry name" value="RND_mfp"/>
    <property type="match status" value="1"/>
</dbReference>
<dbReference type="GO" id="GO:0030313">
    <property type="term" value="C:cell envelope"/>
    <property type="evidence" value="ECO:0007669"/>
    <property type="project" value="UniProtKB-SubCell"/>
</dbReference>
<proteinExistence type="inferred from homology"/>
<evidence type="ECO:0000256" key="1">
    <source>
        <dbReference type="ARBA" id="ARBA00004196"/>
    </source>
</evidence>
<dbReference type="GO" id="GO:0022857">
    <property type="term" value="F:transmembrane transporter activity"/>
    <property type="evidence" value="ECO:0007669"/>
    <property type="project" value="InterPro"/>
</dbReference>
<sequence>MKNPSWIWSLAVIVLVAVVSYGLFWLTQGKPLPEGFVYGNGYIEGRDVKLAAERGGRVLRHRLLEGEAVSTGDVLVEIDPVDADEQIRGAQGELESLKENIAVIDSERDTWRHHAATAKRQLERVRALQTKKLGTQQDVDTAENAVKEAMGRLQALQKQRDALNAQMEAAGATLALAESQRNKLEVAAPLSGTVLIRAVETGEVVAAGQPLALIVDLNRLELKVYVSANHLNRLHLGDEARIRVDGVDREFVANVSRIDDFAQFTPRDVHMPDERQRMVYGVTLALDNPDGLLKPGMPADAWIRWDATQQWPASLPVPAS</sequence>
<dbReference type="OrthoDB" id="9778236at2"/>
<keyword evidence="8" id="KW-1185">Reference proteome</keyword>
<dbReference type="STRING" id="1177154.Y5S_00556"/>
<evidence type="ECO:0000256" key="4">
    <source>
        <dbReference type="SAM" id="Coils"/>
    </source>
</evidence>
<dbReference type="GO" id="GO:0016020">
    <property type="term" value="C:membrane"/>
    <property type="evidence" value="ECO:0007669"/>
    <property type="project" value="InterPro"/>
</dbReference>
<dbReference type="Proteomes" id="UP000029444">
    <property type="component" value="Unassembled WGS sequence"/>
</dbReference>
<dbReference type="AlphaFoldDB" id="A0A095SP45"/>
<dbReference type="SUPFAM" id="SSF111369">
    <property type="entry name" value="HlyD-like secretion proteins"/>
    <property type="match status" value="1"/>
</dbReference>
<evidence type="ECO:0000256" key="3">
    <source>
        <dbReference type="ARBA" id="ARBA00023054"/>
    </source>
</evidence>
<dbReference type="RefSeq" id="WP_035230275.1">
    <property type="nucleotide sequence ID" value="NZ_ARXV01000002.1"/>
</dbReference>
<dbReference type="PANTHER" id="PTHR32347">
    <property type="entry name" value="EFFLUX SYSTEM COMPONENT YKNX-RELATED"/>
    <property type="match status" value="1"/>
</dbReference>
<evidence type="ECO:0000313" key="8">
    <source>
        <dbReference type="Proteomes" id="UP000029444"/>
    </source>
</evidence>
<keyword evidence="5" id="KW-1133">Transmembrane helix</keyword>
<comment type="similarity">
    <text evidence="2">Belongs to the membrane fusion protein (MFP) (TC 8.A.1) family.</text>
</comment>
<protein>
    <submittedName>
        <fullName evidence="7">Heavy metal efflux system, membrane fusion protein</fullName>
    </submittedName>
</protein>
<dbReference type="EMBL" id="ARXV01000002">
    <property type="protein sequence ID" value="KGD66084.1"/>
    <property type="molecule type" value="Genomic_DNA"/>
</dbReference>
<keyword evidence="5" id="KW-0472">Membrane</keyword>
<keyword evidence="3 4" id="KW-0175">Coiled coil</keyword>
<dbReference type="Pfam" id="PF25917">
    <property type="entry name" value="BSH_RND"/>
    <property type="match status" value="1"/>
</dbReference>
<dbReference type="InterPro" id="IPR006143">
    <property type="entry name" value="RND_pump_MFP"/>
</dbReference>
<name>A0A095SP45_9GAMM</name>
<reference evidence="7 8" key="1">
    <citation type="submission" date="2012-09" db="EMBL/GenBank/DDBJ databases">
        <title>Genome Sequence of alkane-degrading Bacterium Alcanivorax sp. 19-m-6.</title>
        <authorList>
            <person name="Lai Q."/>
            <person name="Shao Z."/>
        </authorList>
    </citation>
    <scope>NUCLEOTIDE SEQUENCE [LARGE SCALE GENOMIC DNA]</scope>
    <source>
        <strain evidence="7 8">19-m-6</strain>
    </source>
</reference>
<gene>
    <name evidence="7" type="ORF">Y5S_00556</name>
</gene>
<feature type="transmembrane region" description="Helical" evidence="5">
    <location>
        <begin position="6"/>
        <end position="26"/>
    </location>
</feature>
<dbReference type="Gene3D" id="2.40.50.100">
    <property type="match status" value="1"/>
</dbReference>
<evidence type="ECO:0000256" key="5">
    <source>
        <dbReference type="SAM" id="Phobius"/>
    </source>
</evidence>
<dbReference type="PATRIC" id="fig|1177154.3.peg.564"/>
<evidence type="ECO:0000256" key="2">
    <source>
        <dbReference type="ARBA" id="ARBA00009477"/>
    </source>
</evidence>
<dbReference type="InterPro" id="IPR058625">
    <property type="entry name" value="MdtA-like_BSH"/>
</dbReference>
<comment type="subcellular location">
    <subcellularLocation>
        <location evidence="1">Cell envelope</location>
    </subcellularLocation>
</comment>
<keyword evidence="5" id="KW-0812">Transmembrane</keyword>
<dbReference type="Gene3D" id="1.10.287.1490">
    <property type="match status" value="1"/>
</dbReference>
<dbReference type="InterPro" id="IPR050465">
    <property type="entry name" value="UPF0194_transport"/>
</dbReference>
<organism evidence="7 8">
    <name type="scientific">Alcanivorax nanhaiticus</name>
    <dbReference type="NCBI Taxonomy" id="1177154"/>
    <lineage>
        <taxon>Bacteria</taxon>
        <taxon>Pseudomonadati</taxon>
        <taxon>Pseudomonadota</taxon>
        <taxon>Gammaproteobacteria</taxon>
        <taxon>Oceanospirillales</taxon>
        <taxon>Alcanivoracaceae</taxon>
        <taxon>Alcanivorax</taxon>
    </lineage>
</organism>
<accession>A0A095SP45</accession>
<evidence type="ECO:0000313" key="7">
    <source>
        <dbReference type="EMBL" id="KGD66084.1"/>
    </source>
</evidence>
<feature type="coiled-coil region" evidence="4">
    <location>
        <begin position="139"/>
        <end position="180"/>
    </location>
</feature>
<dbReference type="Gene3D" id="2.40.30.170">
    <property type="match status" value="1"/>
</dbReference>